<evidence type="ECO:0000313" key="1">
    <source>
        <dbReference type="EMBL" id="KKA16738.1"/>
    </source>
</evidence>
<organism evidence="1 2">
    <name type="scientific">Rasamsonia emersonii (strain ATCC 16479 / CBS 393.64 / IMI 116815)</name>
    <dbReference type="NCBI Taxonomy" id="1408163"/>
    <lineage>
        <taxon>Eukaryota</taxon>
        <taxon>Fungi</taxon>
        <taxon>Dikarya</taxon>
        <taxon>Ascomycota</taxon>
        <taxon>Pezizomycotina</taxon>
        <taxon>Eurotiomycetes</taxon>
        <taxon>Eurotiomycetidae</taxon>
        <taxon>Eurotiales</taxon>
        <taxon>Trichocomaceae</taxon>
        <taxon>Rasamsonia</taxon>
    </lineage>
</organism>
<name>A0A0F4YGJ6_RASE3</name>
<reference evidence="1 2" key="1">
    <citation type="submission" date="2015-04" db="EMBL/GenBank/DDBJ databases">
        <authorList>
            <person name="Heijne W.H."/>
            <person name="Fedorova N.D."/>
            <person name="Nierman W.C."/>
            <person name="Vollebregt A.W."/>
            <person name="Zhao Z."/>
            <person name="Wu L."/>
            <person name="Kumar M."/>
            <person name="Stam H."/>
            <person name="van den Berg M.A."/>
            <person name="Pel H.J."/>
        </authorList>
    </citation>
    <scope>NUCLEOTIDE SEQUENCE [LARGE SCALE GENOMIC DNA]</scope>
    <source>
        <strain evidence="1 2">CBS 393.64</strain>
    </source>
</reference>
<dbReference type="Proteomes" id="UP000053958">
    <property type="component" value="Unassembled WGS sequence"/>
</dbReference>
<evidence type="ECO:0000313" key="2">
    <source>
        <dbReference type="Proteomes" id="UP000053958"/>
    </source>
</evidence>
<dbReference type="GeneID" id="25321571"/>
<keyword evidence="2" id="KW-1185">Reference proteome</keyword>
<dbReference type="AlphaFoldDB" id="A0A0F4YGJ6"/>
<comment type="caution">
    <text evidence="1">The sequence shown here is derived from an EMBL/GenBank/DDBJ whole genome shotgun (WGS) entry which is preliminary data.</text>
</comment>
<proteinExistence type="predicted"/>
<dbReference type="EMBL" id="LASV01000737">
    <property type="protein sequence ID" value="KKA16738.1"/>
    <property type="molecule type" value="Genomic_DNA"/>
</dbReference>
<dbReference type="RefSeq" id="XP_013323350.1">
    <property type="nucleotide sequence ID" value="XM_013467896.1"/>
</dbReference>
<sequence>MAQIINCGGCSIRQDIDRIKRWLGQDHQTFLNWLASRYNEKFPNGPANAKDQEKFLKNKVENFEKEKDLYLALDYEQREMLAAAALRVNLAGVVAHTCGRAN</sequence>
<gene>
    <name evidence="1" type="ORF">T310_9639</name>
</gene>
<accession>A0A0F4YGJ6</accession>
<protein>
    <submittedName>
        <fullName evidence="1">Uncharacterized protein</fullName>
    </submittedName>
</protein>